<accession>A0A1H1RVK8</accession>
<feature type="signal peptide" evidence="3">
    <location>
        <begin position="1"/>
        <end position="25"/>
    </location>
</feature>
<name>A0A1H1RVK8_9GAMM</name>
<dbReference type="Pfam" id="PF12849">
    <property type="entry name" value="PBP_like_2"/>
    <property type="match status" value="1"/>
</dbReference>
<dbReference type="PANTHER" id="PTHR30570:SF1">
    <property type="entry name" value="PHOSPHATE-BINDING PROTEIN PSTS"/>
    <property type="match status" value="1"/>
</dbReference>
<dbReference type="CDD" id="cd13653">
    <property type="entry name" value="PBP2_phosphate_like_1"/>
    <property type="match status" value="1"/>
</dbReference>
<dbReference type="PANTHER" id="PTHR30570">
    <property type="entry name" value="PERIPLASMIC PHOSPHATE BINDING COMPONENT OF PHOSPHATE ABC TRANSPORTER"/>
    <property type="match status" value="1"/>
</dbReference>
<dbReference type="EMBL" id="LT629763">
    <property type="protein sequence ID" value="SDS39029.1"/>
    <property type="molecule type" value="Genomic_DNA"/>
</dbReference>
<dbReference type="InterPro" id="IPR036737">
    <property type="entry name" value="OmpA-like_sf"/>
</dbReference>
<dbReference type="Proteomes" id="UP000243413">
    <property type="component" value="Chromosome I"/>
</dbReference>
<reference evidence="6" key="1">
    <citation type="submission" date="2016-10" db="EMBL/GenBank/DDBJ databases">
        <authorList>
            <person name="Varghese N."/>
            <person name="Submissions S."/>
        </authorList>
    </citation>
    <scope>NUCLEOTIDE SEQUENCE [LARGE SCALE GENOMIC DNA]</scope>
    <source>
        <strain evidence="6">JCM 14963</strain>
    </source>
</reference>
<dbReference type="InterPro" id="IPR050811">
    <property type="entry name" value="Phosphate_ABC_transporter"/>
</dbReference>
<dbReference type="GO" id="GO:0016020">
    <property type="term" value="C:membrane"/>
    <property type="evidence" value="ECO:0007669"/>
    <property type="project" value="UniProtKB-UniRule"/>
</dbReference>
<sequence length="440" mass="47443">MRSVNRRFLYSLWLALVCLPGNVTAHQLEIHGSNTIGATLAPTLMTAFLQQLSGTAVTTKGTGTANETVLSTLRDGEPLSVLVAAHGTSTGYAALAANKADIWAASRRVTDKEIAAMASRADLVSAASEHVIVIDGLAVLVHPSNPVNQLSIDTLARIFAGEISNWSALGGPDRAIHLYARDDQSGTWDTFKSLVLAGKYSLSEQAKRYESNDQLSDDVSADPAGIGFAGFASVRNSKLLAIADGNAPALKPNKLSVATEDYPLSRRLYLYTAGANTPPLAQAFIDFAQSQAGQELAGTTGFFAQTPFAVDPVYDASVPDTFKRLTEHYQRLSVNIRFAEGRTRLDNKAQRDLLRIQDYLQQSGKSGRDLMLIGFADQQNDELRAQMISELRALSVSKALRELGTQVQGHTGYGHYMQVASGGGDSGEQRNGRVEIWVQR</sequence>
<evidence type="ECO:0000313" key="6">
    <source>
        <dbReference type="Proteomes" id="UP000243413"/>
    </source>
</evidence>
<dbReference type="AlphaFoldDB" id="A0A1H1RVK8"/>
<dbReference type="SUPFAM" id="SSF53850">
    <property type="entry name" value="Periplasmic binding protein-like II"/>
    <property type="match status" value="1"/>
</dbReference>
<dbReference type="Gene3D" id="3.30.1330.60">
    <property type="entry name" value="OmpA-like domain"/>
    <property type="match status" value="1"/>
</dbReference>
<evidence type="ECO:0000313" key="5">
    <source>
        <dbReference type="EMBL" id="SDS39029.1"/>
    </source>
</evidence>
<dbReference type="STRING" id="472181.SAMN05216271_1816"/>
<dbReference type="InterPro" id="IPR006665">
    <property type="entry name" value="OmpA-like"/>
</dbReference>
<protein>
    <submittedName>
        <fullName evidence="5">Phosphate transport system substrate-binding protein</fullName>
    </submittedName>
</protein>
<dbReference type="SUPFAM" id="SSF103088">
    <property type="entry name" value="OmpA-like"/>
    <property type="match status" value="1"/>
</dbReference>
<dbReference type="Gene3D" id="3.40.190.10">
    <property type="entry name" value="Periplasmic binding protein-like II"/>
    <property type="match status" value="2"/>
</dbReference>
<keyword evidence="1 3" id="KW-0732">Signal</keyword>
<evidence type="ECO:0000259" key="4">
    <source>
        <dbReference type="PROSITE" id="PS51123"/>
    </source>
</evidence>
<evidence type="ECO:0000256" key="1">
    <source>
        <dbReference type="ARBA" id="ARBA00022729"/>
    </source>
</evidence>
<dbReference type="Pfam" id="PF00691">
    <property type="entry name" value="OmpA"/>
    <property type="match status" value="1"/>
</dbReference>
<dbReference type="RefSeq" id="WP_092285878.1">
    <property type="nucleotide sequence ID" value="NZ_LT629763.1"/>
</dbReference>
<evidence type="ECO:0000256" key="2">
    <source>
        <dbReference type="PROSITE-ProRule" id="PRU00473"/>
    </source>
</evidence>
<feature type="domain" description="OmpA-like" evidence="4">
    <location>
        <begin position="325"/>
        <end position="440"/>
    </location>
</feature>
<keyword evidence="2" id="KW-0472">Membrane</keyword>
<gene>
    <name evidence="5" type="ORF">SAMN05216271_1816</name>
</gene>
<organism evidence="5 6">
    <name type="scientific">Halopseudomonas sabulinigri</name>
    <dbReference type="NCBI Taxonomy" id="472181"/>
    <lineage>
        <taxon>Bacteria</taxon>
        <taxon>Pseudomonadati</taxon>
        <taxon>Pseudomonadota</taxon>
        <taxon>Gammaproteobacteria</taxon>
        <taxon>Pseudomonadales</taxon>
        <taxon>Pseudomonadaceae</taxon>
        <taxon>Halopseudomonas</taxon>
    </lineage>
</organism>
<dbReference type="OrthoDB" id="9790048at2"/>
<dbReference type="InterPro" id="IPR024370">
    <property type="entry name" value="PBP_domain"/>
</dbReference>
<dbReference type="PROSITE" id="PS51123">
    <property type="entry name" value="OMPA_2"/>
    <property type="match status" value="1"/>
</dbReference>
<evidence type="ECO:0000256" key="3">
    <source>
        <dbReference type="SAM" id="SignalP"/>
    </source>
</evidence>
<proteinExistence type="predicted"/>
<feature type="chain" id="PRO_5009259368" evidence="3">
    <location>
        <begin position="26"/>
        <end position="440"/>
    </location>
</feature>